<dbReference type="PANTHER" id="PTHR36351:SF1">
    <property type="entry name" value="EMBRYO SAC DEVELOPMENT ARREST 12"/>
    <property type="match status" value="1"/>
</dbReference>
<organism evidence="2 3">
    <name type="scientific">Rhamnella rubrinervis</name>
    <dbReference type="NCBI Taxonomy" id="2594499"/>
    <lineage>
        <taxon>Eukaryota</taxon>
        <taxon>Viridiplantae</taxon>
        <taxon>Streptophyta</taxon>
        <taxon>Embryophyta</taxon>
        <taxon>Tracheophyta</taxon>
        <taxon>Spermatophyta</taxon>
        <taxon>Magnoliopsida</taxon>
        <taxon>eudicotyledons</taxon>
        <taxon>Gunneridae</taxon>
        <taxon>Pentapetalae</taxon>
        <taxon>rosids</taxon>
        <taxon>fabids</taxon>
        <taxon>Rosales</taxon>
        <taxon>Rhamnaceae</taxon>
        <taxon>rhamnoid group</taxon>
        <taxon>Rhamneae</taxon>
        <taxon>Rhamnella</taxon>
    </lineage>
</organism>
<accession>A0A8K0GZ88</accession>
<dbReference type="AlphaFoldDB" id="A0A8K0GZ88"/>
<gene>
    <name evidence="2" type="ORF">FNV43_RR16657</name>
</gene>
<dbReference type="EMBL" id="VOIH02000007">
    <property type="protein sequence ID" value="KAF3442740.1"/>
    <property type="molecule type" value="Genomic_DNA"/>
</dbReference>
<dbReference type="Pfam" id="PF23596">
    <property type="entry name" value="DUF7138"/>
    <property type="match status" value="1"/>
</dbReference>
<dbReference type="PANTHER" id="PTHR36351">
    <property type="entry name" value="EMBRYO SAC DEVELOPMENT ARREST 12"/>
    <property type="match status" value="1"/>
</dbReference>
<proteinExistence type="predicted"/>
<sequence length="240" mass="27417">MVPSDDRVSFPVVFCDGECESNIGVVVVYPTLEFKRFQSELSQMIGISPHQFSVYLSSQETRRRIPITGKFNFGAISSEKGCFFLVVLKRSRRERRRRSPLEIPEDVYFTSSMKSQQPIKKSPPDNVMLLRRGTGISQDPAFSGFMVPYADRVEYEERVRELELERKRYLMNMGVKGMALANKTGTVREKVGNAVCNLCLRAKETGREAEFHHCVYDTVTYDFRSRAGPIGRPVKGSEYT</sequence>
<dbReference type="OrthoDB" id="778072at2759"/>
<dbReference type="InterPro" id="IPR055562">
    <property type="entry name" value="DUF7138"/>
</dbReference>
<feature type="domain" description="DUF7138" evidence="1">
    <location>
        <begin position="8"/>
        <end position="86"/>
    </location>
</feature>
<keyword evidence="3" id="KW-1185">Reference proteome</keyword>
<reference evidence="2" key="1">
    <citation type="submission" date="2020-03" db="EMBL/GenBank/DDBJ databases">
        <title>A high-quality chromosome-level genome assembly of a woody plant with both climbing and erect habits, Rhamnella rubrinervis.</title>
        <authorList>
            <person name="Lu Z."/>
            <person name="Yang Y."/>
            <person name="Zhu X."/>
            <person name="Sun Y."/>
        </authorList>
    </citation>
    <scope>NUCLEOTIDE SEQUENCE</scope>
    <source>
        <strain evidence="2">BYM</strain>
        <tissue evidence="2">Leaf</tissue>
    </source>
</reference>
<name>A0A8K0GZ88_9ROSA</name>
<evidence type="ECO:0000259" key="1">
    <source>
        <dbReference type="Pfam" id="PF23596"/>
    </source>
</evidence>
<protein>
    <recommendedName>
        <fullName evidence="1">DUF7138 domain-containing protein</fullName>
    </recommendedName>
</protein>
<dbReference type="Proteomes" id="UP000796880">
    <property type="component" value="Unassembled WGS sequence"/>
</dbReference>
<evidence type="ECO:0000313" key="2">
    <source>
        <dbReference type="EMBL" id="KAF3442740.1"/>
    </source>
</evidence>
<evidence type="ECO:0000313" key="3">
    <source>
        <dbReference type="Proteomes" id="UP000796880"/>
    </source>
</evidence>
<comment type="caution">
    <text evidence="2">The sequence shown here is derived from an EMBL/GenBank/DDBJ whole genome shotgun (WGS) entry which is preliminary data.</text>
</comment>